<reference evidence="2" key="1">
    <citation type="submission" date="2015-09" db="EMBL/GenBank/DDBJ databases">
        <authorList>
            <person name="Graham D.E."/>
            <person name="Mahan K.M."/>
            <person name="Klingeman D.M."/>
            <person name="Fida T."/>
            <person name="Giannone R.J."/>
            <person name="Hettich R.L."/>
            <person name="Parry R.J."/>
            <person name="Spain J.C."/>
        </authorList>
    </citation>
    <scope>NUCLEOTIDE SEQUENCE [LARGE SCALE GENOMIC DNA]</scope>
    <source>
        <strain evidence="2">JCM 4701</strain>
    </source>
</reference>
<evidence type="ECO:0008006" key="3">
    <source>
        <dbReference type="Google" id="ProtNLM"/>
    </source>
</evidence>
<proteinExistence type="predicted"/>
<evidence type="ECO:0000313" key="1">
    <source>
        <dbReference type="EMBL" id="PNE37011.1"/>
    </source>
</evidence>
<organism evidence="1 2">
    <name type="scientific">Streptomyces noursei</name>
    <name type="common">Streptomyces albulus</name>
    <dbReference type="NCBI Taxonomy" id="1971"/>
    <lineage>
        <taxon>Bacteria</taxon>
        <taxon>Bacillati</taxon>
        <taxon>Actinomycetota</taxon>
        <taxon>Actinomycetes</taxon>
        <taxon>Kitasatosporales</taxon>
        <taxon>Streptomycetaceae</taxon>
        <taxon>Streptomyces</taxon>
    </lineage>
</organism>
<comment type="caution">
    <text evidence="1">The sequence shown here is derived from an EMBL/GenBank/DDBJ whole genome shotgun (WGS) entry which is preliminary data.</text>
</comment>
<sequence length="298" mass="33007">MLLRRWLDAAGIHDPVLRQCYTVCIRDIHKCDAGRAGWWALRAAPAALRPHVAALVVHGYKADACADTGPVEERARRLDAYGTAALAAIESGSAADPVLHAMAHTFRAFNLPRSLAEDMLAAMHHEIEMRQPATYAEWRHWATGIAGTPIVVLMLVLRSDRIGPREPLVRELGELFQLTDVLCDLADDLTDRRLYLPADDLDRFGVRAQDLLAGHWTPATAELIAFEADRVRHRLPALVTALDDSPASSWADAMGRHCTLLLGLVRAAGADLLHRPVRPPVSALFDVWQRQWRTVIPC</sequence>
<evidence type="ECO:0000313" key="2">
    <source>
        <dbReference type="Proteomes" id="UP000236047"/>
    </source>
</evidence>
<keyword evidence="2" id="KW-1185">Reference proteome</keyword>
<gene>
    <name evidence="1" type="ORF">AOB60_21515</name>
</gene>
<dbReference type="PANTHER" id="PTHR31480">
    <property type="entry name" value="BIFUNCTIONAL LYCOPENE CYCLASE/PHYTOENE SYNTHASE"/>
    <property type="match status" value="1"/>
</dbReference>
<dbReference type="InterPro" id="IPR002060">
    <property type="entry name" value="Squ/phyt_synthse"/>
</dbReference>
<dbReference type="Gene3D" id="1.10.600.10">
    <property type="entry name" value="Farnesyl Diphosphate Synthase"/>
    <property type="match status" value="1"/>
</dbReference>
<protein>
    <recommendedName>
        <fullName evidence="3">Squalene synthase</fullName>
    </recommendedName>
</protein>
<dbReference type="AlphaFoldDB" id="A0A2N8P7L6"/>
<name>A0A2N8P7L6_STRNR</name>
<dbReference type="SUPFAM" id="SSF48576">
    <property type="entry name" value="Terpenoid synthases"/>
    <property type="match status" value="1"/>
</dbReference>
<dbReference type="Pfam" id="PF00494">
    <property type="entry name" value="SQS_PSY"/>
    <property type="match status" value="1"/>
</dbReference>
<dbReference type="EMBL" id="LJSN01000003">
    <property type="protein sequence ID" value="PNE37011.1"/>
    <property type="molecule type" value="Genomic_DNA"/>
</dbReference>
<dbReference type="RefSeq" id="WP_102924737.1">
    <property type="nucleotide sequence ID" value="NZ_LJSN01000003.1"/>
</dbReference>
<dbReference type="Proteomes" id="UP000236047">
    <property type="component" value="Unassembled WGS sequence"/>
</dbReference>
<dbReference type="GO" id="GO:0016765">
    <property type="term" value="F:transferase activity, transferring alkyl or aryl (other than methyl) groups"/>
    <property type="evidence" value="ECO:0007669"/>
    <property type="project" value="UniProtKB-ARBA"/>
</dbReference>
<dbReference type="InterPro" id="IPR008949">
    <property type="entry name" value="Isoprenoid_synthase_dom_sf"/>
</dbReference>
<accession>A0A2N8P7L6</accession>